<dbReference type="PANTHER" id="PTHR34153:SF2">
    <property type="entry name" value="SI:CH211-262H13.3-RELATED"/>
    <property type="match status" value="1"/>
</dbReference>
<feature type="region of interest" description="Disordered" evidence="1">
    <location>
        <begin position="103"/>
        <end position="142"/>
    </location>
</feature>
<dbReference type="PANTHER" id="PTHR34153">
    <property type="entry name" value="SI:CH211-262H13.3-RELATED-RELATED"/>
    <property type="match status" value="1"/>
</dbReference>
<gene>
    <name evidence="3" type="ORF">RN001_002868</name>
</gene>
<reference evidence="4" key="1">
    <citation type="submission" date="2023-01" db="EMBL/GenBank/DDBJ databases">
        <title>Key to firefly adult light organ development and bioluminescence: homeobox transcription factors regulate luciferase expression and transportation to peroxisome.</title>
        <authorList>
            <person name="Fu X."/>
        </authorList>
    </citation>
    <scope>NUCLEOTIDE SEQUENCE [LARGE SCALE GENOMIC DNA]</scope>
</reference>
<dbReference type="Pfam" id="PF16064">
    <property type="entry name" value="DUF4806"/>
    <property type="match status" value="1"/>
</dbReference>
<evidence type="ECO:0000256" key="1">
    <source>
        <dbReference type="SAM" id="MobiDB-lite"/>
    </source>
</evidence>
<sequence>MFNVVEFENNDGIGIVHKEWLTPRKKHCFWPPFKFSYQYNKTLIDGDMPDDTWTVYTISRIFYNTDDIIRAREKLKEAENNSDVLSETEILTKKRKKISSRKLIYSSDESGPENTPIQKRRLYPKPPSVSETKKVPNNSSDCSRLSDIVEEREVYNNSIEQNIINDQLVPPQITTPSTSSIREFNGFDIIAKHLARLEKRIDDIQSTLTDISNKLFPQTVPDSVNLPDDLKLPCQSQEDIAKLEQWLAIPENEAVLKTRLSLVGGKKVQNIVRRILEKLFTNQLAVNYNWTGKNNKNPLKDLRCVKVLCGAVRQNKYTAYAKDDEIRDTITSWFRYTKDRDGGREARRKSEEVKKTQVV</sequence>
<organism evidence="3 4">
    <name type="scientific">Aquatica leii</name>
    <dbReference type="NCBI Taxonomy" id="1421715"/>
    <lineage>
        <taxon>Eukaryota</taxon>
        <taxon>Metazoa</taxon>
        <taxon>Ecdysozoa</taxon>
        <taxon>Arthropoda</taxon>
        <taxon>Hexapoda</taxon>
        <taxon>Insecta</taxon>
        <taxon>Pterygota</taxon>
        <taxon>Neoptera</taxon>
        <taxon>Endopterygota</taxon>
        <taxon>Coleoptera</taxon>
        <taxon>Polyphaga</taxon>
        <taxon>Elateriformia</taxon>
        <taxon>Elateroidea</taxon>
        <taxon>Lampyridae</taxon>
        <taxon>Luciolinae</taxon>
        <taxon>Aquatica</taxon>
    </lineage>
</organism>
<evidence type="ECO:0000259" key="2">
    <source>
        <dbReference type="Pfam" id="PF16064"/>
    </source>
</evidence>
<protein>
    <recommendedName>
        <fullName evidence="2">DUF4806 domain-containing protein</fullName>
    </recommendedName>
</protein>
<dbReference type="EMBL" id="JARPUR010000001">
    <property type="protein sequence ID" value="KAK4886597.1"/>
    <property type="molecule type" value="Genomic_DNA"/>
</dbReference>
<dbReference type="Proteomes" id="UP001353858">
    <property type="component" value="Unassembled WGS sequence"/>
</dbReference>
<accession>A0AAN7Q903</accession>
<dbReference type="AlphaFoldDB" id="A0AAN7Q903"/>
<feature type="compositionally biased region" description="Polar residues" evidence="1">
    <location>
        <begin position="108"/>
        <end position="117"/>
    </location>
</feature>
<comment type="caution">
    <text evidence="3">The sequence shown here is derived from an EMBL/GenBank/DDBJ whole genome shotgun (WGS) entry which is preliminary data.</text>
</comment>
<evidence type="ECO:0000313" key="4">
    <source>
        <dbReference type="Proteomes" id="UP001353858"/>
    </source>
</evidence>
<name>A0AAN7Q903_9COLE</name>
<feature type="domain" description="DUF4806" evidence="2">
    <location>
        <begin position="229"/>
        <end position="303"/>
    </location>
</feature>
<keyword evidence="4" id="KW-1185">Reference proteome</keyword>
<proteinExistence type="predicted"/>
<evidence type="ECO:0000313" key="3">
    <source>
        <dbReference type="EMBL" id="KAK4886597.1"/>
    </source>
</evidence>
<dbReference type="InterPro" id="IPR032071">
    <property type="entry name" value="DUF4806"/>
</dbReference>